<dbReference type="Pfam" id="PF21118">
    <property type="entry name" value="DosC_2nd"/>
    <property type="match status" value="1"/>
</dbReference>
<dbReference type="InterPro" id="IPR029787">
    <property type="entry name" value="Nucleotide_cyclase"/>
</dbReference>
<dbReference type="FunFam" id="3.30.70.270:FF:000001">
    <property type="entry name" value="Diguanylate cyclase domain protein"/>
    <property type="match status" value="1"/>
</dbReference>
<dbReference type="Pfam" id="PF00990">
    <property type="entry name" value="GGDEF"/>
    <property type="match status" value="1"/>
</dbReference>
<dbReference type="InterPro" id="IPR050469">
    <property type="entry name" value="Diguanylate_Cyclase"/>
</dbReference>
<dbReference type="PANTHER" id="PTHR45138">
    <property type="entry name" value="REGULATORY COMPONENTS OF SENSORY TRANSDUCTION SYSTEM"/>
    <property type="match status" value="1"/>
</dbReference>
<dbReference type="Pfam" id="PF11563">
    <property type="entry name" value="Protoglobin"/>
    <property type="match status" value="1"/>
</dbReference>
<keyword evidence="7" id="KW-1185">Reference proteome</keyword>
<dbReference type="Gene3D" id="3.30.70.270">
    <property type="match status" value="1"/>
</dbReference>
<dbReference type="SUPFAM" id="SSF46458">
    <property type="entry name" value="Globin-like"/>
    <property type="match status" value="1"/>
</dbReference>
<dbReference type="InterPro" id="IPR048442">
    <property type="entry name" value="DosC_2nd"/>
</dbReference>
<sequence>MFFAENFVSMPAEEQWGYIIAHTPETIRRGLCEIVRRNGRTCVVNFYEALLNLPEAALFLERDTVESRLRGSLQNWLERLFPEQETDIAGLRALQERVGSVHAQLEISPGLVSYAFYFIKMSLNLFIIDYFESQDDRLQAVIYCQSMVDFAMTYMNRAYNTDFKKKVEQDQSFKMFSLGQDLNFEKETQKTTFFDWSTQALFCLCEQRLDELQTIAESQFGLWMAHKGQNLFKGTEDFALLQTMIAGIDRRIVAVRASDGVPSGFAAELRNNIRDVTFLTNRLFQAMEALQSGLDPLTKTLTRRFLDVVIQNEIAFSLSHDKEFSIILLDVDFFKKINDSAGHLAGDEALRHVAETIMGSVRSNDFVFRYGGEEFLIVLTESSSAAAAECAERIRSRIEASAIPCSTGATLALTISGGISTFRGGIKISALIEQADRALYAAKEAGRNRIEIYSRDRIDMLSRDG</sequence>
<evidence type="ECO:0000256" key="3">
    <source>
        <dbReference type="ARBA" id="ARBA00029839"/>
    </source>
</evidence>
<dbReference type="InterPro" id="IPR044398">
    <property type="entry name" value="Globin-sensor_dom"/>
</dbReference>
<dbReference type="InterPro" id="IPR043128">
    <property type="entry name" value="Rev_trsase/Diguanyl_cyclase"/>
</dbReference>
<dbReference type="InterPro" id="IPR012292">
    <property type="entry name" value="Globin/Proto"/>
</dbReference>
<evidence type="ECO:0000256" key="2">
    <source>
        <dbReference type="ARBA" id="ARBA00015125"/>
    </source>
</evidence>
<reference evidence="6 7" key="1">
    <citation type="submission" date="2018-07" db="EMBL/GenBank/DDBJ databases">
        <title>Genomic Encyclopedia of Type Strains, Phase IV (KMG-IV): sequencing the most valuable type-strain genomes for metagenomic binning, comparative biology and taxonomic classification.</title>
        <authorList>
            <person name="Goeker M."/>
        </authorList>
    </citation>
    <scope>NUCLEOTIDE SEQUENCE [LARGE SCALE GENOMIC DNA]</scope>
    <source>
        <strain evidence="6 7">DSM 5603</strain>
    </source>
</reference>
<dbReference type="NCBIfam" id="TIGR00254">
    <property type="entry name" value="GGDEF"/>
    <property type="match status" value="1"/>
</dbReference>
<dbReference type="SMART" id="SM00267">
    <property type="entry name" value="GGDEF"/>
    <property type="match status" value="1"/>
</dbReference>
<dbReference type="InterPro" id="IPR000160">
    <property type="entry name" value="GGDEF_dom"/>
</dbReference>
<dbReference type="CDD" id="cd01949">
    <property type="entry name" value="GGDEF"/>
    <property type="match status" value="1"/>
</dbReference>
<gene>
    <name evidence="6" type="ORF">C7453_11318</name>
</gene>
<evidence type="ECO:0000313" key="7">
    <source>
        <dbReference type="Proteomes" id="UP000254958"/>
    </source>
</evidence>
<comment type="caution">
    <text evidence="6">The sequence shown here is derived from an EMBL/GenBank/DDBJ whole genome shotgun (WGS) entry which is preliminary data.</text>
</comment>
<dbReference type="PROSITE" id="PS50887">
    <property type="entry name" value="GGDEF"/>
    <property type="match status" value="1"/>
</dbReference>
<evidence type="ECO:0000256" key="4">
    <source>
        <dbReference type="ARBA" id="ARBA00034247"/>
    </source>
</evidence>
<comment type="catalytic activity">
    <reaction evidence="4">
        <text>2 GTP = 3',3'-c-di-GMP + 2 diphosphate</text>
        <dbReference type="Rhea" id="RHEA:24898"/>
        <dbReference type="ChEBI" id="CHEBI:33019"/>
        <dbReference type="ChEBI" id="CHEBI:37565"/>
        <dbReference type="ChEBI" id="CHEBI:58805"/>
        <dbReference type="EC" id="2.7.7.65"/>
    </reaction>
</comment>
<evidence type="ECO:0000259" key="5">
    <source>
        <dbReference type="PROSITE" id="PS50887"/>
    </source>
</evidence>
<dbReference type="Gene3D" id="1.10.490.10">
    <property type="entry name" value="Globins"/>
    <property type="match status" value="1"/>
</dbReference>
<accession>A0A370FZH9</accession>
<name>A0A370FZH9_GLULI</name>
<dbReference type="GO" id="GO:0019825">
    <property type="term" value="F:oxygen binding"/>
    <property type="evidence" value="ECO:0007669"/>
    <property type="project" value="InterPro"/>
</dbReference>
<evidence type="ECO:0000313" key="6">
    <source>
        <dbReference type="EMBL" id="RDI36069.1"/>
    </source>
</evidence>
<dbReference type="GO" id="GO:0043709">
    <property type="term" value="P:cell adhesion involved in single-species biofilm formation"/>
    <property type="evidence" value="ECO:0007669"/>
    <property type="project" value="TreeGrafter"/>
</dbReference>
<protein>
    <recommendedName>
        <fullName evidence="2">Diguanylate cyclase DosC</fullName>
        <ecNumber evidence="1">2.7.7.65</ecNumber>
    </recommendedName>
    <alternativeName>
        <fullName evidence="3">Direct oxygen-sensing cyclase</fullName>
    </alternativeName>
</protein>
<dbReference type="Proteomes" id="UP000254958">
    <property type="component" value="Unassembled WGS sequence"/>
</dbReference>
<proteinExistence type="predicted"/>
<dbReference type="AlphaFoldDB" id="A0A370FZH9"/>
<dbReference type="PANTHER" id="PTHR45138:SF9">
    <property type="entry name" value="DIGUANYLATE CYCLASE DGCM-RELATED"/>
    <property type="match status" value="1"/>
</dbReference>
<dbReference type="GO" id="GO:0052621">
    <property type="term" value="F:diguanylate cyclase activity"/>
    <property type="evidence" value="ECO:0007669"/>
    <property type="project" value="UniProtKB-EC"/>
</dbReference>
<dbReference type="EC" id="2.7.7.65" evidence="1"/>
<evidence type="ECO:0000256" key="1">
    <source>
        <dbReference type="ARBA" id="ARBA00012528"/>
    </source>
</evidence>
<dbReference type="GO" id="GO:0005886">
    <property type="term" value="C:plasma membrane"/>
    <property type="evidence" value="ECO:0007669"/>
    <property type="project" value="TreeGrafter"/>
</dbReference>
<dbReference type="GO" id="GO:1902201">
    <property type="term" value="P:negative regulation of bacterial-type flagellum-dependent cell motility"/>
    <property type="evidence" value="ECO:0007669"/>
    <property type="project" value="TreeGrafter"/>
</dbReference>
<dbReference type="SUPFAM" id="SSF55073">
    <property type="entry name" value="Nucleotide cyclase"/>
    <property type="match status" value="1"/>
</dbReference>
<organism evidence="6 7">
    <name type="scientific">Gluconacetobacter liquefaciens</name>
    <name type="common">Acetobacter liquefaciens</name>
    <dbReference type="NCBI Taxonomy" id="89584"/>
    <lineage>
        <taxon>Bacteria</taxon>
        <taxon>Pseudomonadati</taxon>
        <taxon>Pseudomonadota</taxon>
        <taxon>Alphaproteobacteria</taxon>
        <taxon>Acetobacterales</taxon>
        <taxon>Acetobacteraceae</taxon>
        <taxon>Gluconacetobacter</taxon>
    </lineage>
</organism>
<dbReference type="InterPro" id="IPR009050">
    <property type="entry name" value="Globin-like_sf"/>
</dbReference>
<dbReference type="EMBL" id="QQAW01000013">
    <property type="protein sequence ID" value="RDI36069.1"/>
    <property type="molecule type" value="Genomic_DNA"/>
</dbReference>
<dbReference type="GO" id="GO:0020037">
    <property type="term" value="F:heme binding"/>
    <property type="evidence" value="ECO:0007669"/>
    <property type="project" value="InterPro"/>
</dbReference>
<feature type="domain" description="GGDEF" evidence="5">
    <location>
        <begin position="322"/>
        <end position="455"/>
    </location>
</feature>